<evidence type="ECO:0000313" key="2">
    <source>
        <dbReference type="EnsemblProtists" id="PYU1_T011976"/>
    </source>
</evidence>
<evidence type="ECO:0000313" key="3">
    <source>
        <dbReference type="Proteomes" id="UP000019132"/>
    </source>
</evidence>
<dbReference type="Proteomes" id="UP000019132">
    <property type="component" value="Unassembled WGS sequence"/>
</dbReference>
<dbReference type="VEuPathDB" id="FungiDB:PYU1_G011950"/>
<dbReference type="STRING" id="431595.K3X427"/>
<reference evidence="3" key="1">
    <citation type="journal article" date="2010" name="Genome Biol.">
        <title>Genome sequence of the necrotrophic plant pathogen Pythium ultimum reveals original pathogenicity mechanisms and effector repertoire.</title>
        <authorList>
            <person name="Levesque C.A."/>
            <person name="Brouwer H."/>
            <person name="Cano L."/>
            <person name="Hamilton J.P."/>
            <person name="Holt C."/>
            <person name="Huitema E."/>
            <person name="Raffaele S."/>
            <person name="Robideau G.P."/>
            <person name="Thines M."/>
            <person name="Win J."/>
            <person name="Zerillo M.M."/>
            <person name="Beakes G.W."/>
            <person name="Boore J.L."/>
            <person name="Busam D."/>
            <person name="Dumas B."/>
            <person name="Ferriera S."/>
            <person name="Fuerstenberg S.I."/>
            <person name="Gachon C.M."/>
            <person name="Gaulin E."/>
            <person name="Govers F."/>
            <person name="Grenville-Briggs L."/>
            <person name="Horner N."/>
            <person name="Hostetler J."/>
            <person name="Jiang R.H."/>
            <person name="Johnson J."/>
            <person name="Krajaejun T."/>
            <person name="Lin H."/>
            <person name="Meijer H.J."/>
            <person name="Moore B."/>
            <person name="Morris P."/>
            <person name="Phuntmart V."/>
            <person name="Puiu D."/>
            <person name="Shetty J."/>
            <person name="Stajich J.E."/>
            <person name="Tripathy S."/>
            <person name="Wawra S."/>
            <person name="van West P."/>
            <person name="Whitty B.R."/>
            <person name="Coutinho P.M."/>
            <person name="Henrissat B."/>
            <person name="Martin F."/>
            <person name="Thomas P.D."/>
            <person name="Tyler B.M."/>
            <person name="De Vries R.P."/>
            <person name="Kamoun S."/>
            <person name="Yandell M."/>
            <person name="Tisserat N."/>
            <person name="Buell C.R."/>
        </authorList>
    </citation>
    <scope>NUCLEOTIDE SEQUENCE</scope>
    <source>
        <strain evidence="3">DAOM:BR144</strain>
    </source>
</reference>
<evidence type="ECO:0000256" key="1">
    <source>
        <dbReference type="SAM" id="MobiDB-lite"/>
    </source>
</evidence>
<sequence>MGKAKSDAPAQQEPVVAAQHPNAEEEAVEEPMFTLFVEPPTTAGGKDAPLVRLDSVSAGDTVLSLRQLIAEYPALAGYTCYHLEVYSVAHRK</sequence>
<accession>K3X427</accession>
<evidence type="ECO:0008006" key="4">
    <source>
        <dbReference type="Google" id="ProtNLM"/>
    </source>
</evidence>
<dbReference type="HOGENOM" id="CLU_2419843_0_0_1"/>
<keyword evidence="3" id="KW-1185">Reference proteome</keyword>
<dbReference type="InParanoid" id="K3X427"/>
<organism evidence="2 3">
    <name type="scientific">Globisporangium ultimum (strain ATCC 200006 / CBS 805.95 / DAOM BR144)</name>
    <name type="common">Pythium ultimum</name>
    <dbReference type="NCBI Taxonomy" id="431595"/>
    <lineage>
        <taxon>Eukaryota</taxon>
        <taxon>Sar</taxon>
        <taxon>Stramenopiles</taxon>
        <taxon>Oomycota</taxon>
        <taxon>Peronosporomycetes</taxon>
        <taxon>Pythiales</taxon>
        <taxon>Pythiaceae</taxon>
        <taxon>Globisporangium</taxon>
    </lineage>
</organism>
<reference evidence="3" key="2">
    <citation type="submission" date="2010-04" db="EMBL/GenBank/DDBJ databases">
        <authorList>
            <person name="Buell R."/>
            <person name="Hamilton J."/>
            <person name="Hostetler J."/>
        </authorList>
    </citation>
    <scope>NUCLEOTIDE SEQUENCE [LARGE SCALE GENOMIC DNA]</scope>
    <source>
        <strain evidence="3">DAOM:BR144</strain>
    </source>
</reference>
<dbReference type="eggNOG" id="ENOG502T423">
    <property type="taxonomic scope" value="Eukaryota"/>
</dbReference>
<feature type="region of interest" description="Disordered" evidence="1">
    <location>
        <begin position="1"/>
        <end position="29"/>
    </location>
</feature>
<name>K3X427_GLOUD</name>
<reference evidence="2" key="3">
    <citation type="submission" date="2015-02" db="UniProtKB">
        <authorList>
            <consortium name="EnsemblProtists"/>
        </authorList>
    </citation>
    <scope>IDENTIFICATION</scope>
    <source>
        <strain evidence="2">DAOM BR144</strain>
    </source>
</reference>
<protein>
    <recommendedName>
        <fullName evidence="4">Clustered mitochondria protein N-terminal domain-containing protein</fullName>
    </recommendedName>
</protein>
<dbReference type="EMBL" id="GL376621">
    <property type="status" value="NOT_ANNOTATED_CDS"/>
    <property type="molecule type" value="Genomic_DNA"/>
</dbReference>
<feature type="compositionally biased region" description="Low complexity" evidence="1">
    <location>
        <begin position="8"/>
        <end position="19"/>
    </location>
</feature>
<dbReference type="EnsemblProtists" id="PYU1_T011976">
    <property type="protein sequence ID" value="PYU1_T011976"/>
    <property type="gene ID" value="PYU1_G011950"/>
</dbReference>
<dbReference type="AlphaFoldDB" id="K3X427"/>
<proteinExistence type="predicted"/>